<keyword evidence="3" id="KW-0808">Transferase</keyword>
<keyword evidence="2" id="KW-1277">Toxin-antitoxin system</keyword>
<protein>
    <submittedName>
        <fullName evidence="11">DNA polymerase, beta domain protein region</fullName>
    </submittedName>
</protein>
<evidence type="ECO:0000259" key="10">
    <source>
        <dbReference type="Pfam" id="PF01909"/>
    </source>
</evidence>
<comment type="cofactor">
    <cofactor evidence="1">
        <name>Mg(2+)</name>
        <dbReference type="ChEBI" id="CHEBI:18420"/>
    </cofactor>
</comment>
<sequence length="105" mass="11570">MTNVADIALDTILAKLRELAPAIKAEGVTRLAVFGSRARGDARPDSDLDILIEHAPYVSGEPLFDLFKVMHLIEDSVGLTTHVSSPDELTPRIRERMADDLIEVF</sequence>
<evidence type="ECO:0000256" key="6">
    <source>
        <dbReference type="ARBA" id="ARBA00022741"/>
    </source>
</evidence>
<dbReference type="Pfam" id="PF01909">
    <property type="entry name" value="NTP_transf_2"/>
    <property type="match status" value="1"/>
</dbReference>
<evidence type="ECO:0000256" key="5">
    <source>
        <dbReference type="ARBA" id="ARBA00022723"/>
    </source>
</evidence>
<evidence type="ECO:0000256" key="9">
    <source>
        <dbReference type="ARBA" id="ARBA00038276"/>
    </source>
</evidence>
<evidence type="ECO:0000256" key="1">
    <source>
        <dbReference type="ARBA" id="ARBA00001946"/>
    </source>
</evidence>
<reference evidence="11" key="1">
    <citation type="submission" date="2006-09" db="EMBL/GenBank/DDBJ databases">
        <title>Complete sequence of Rhodopseudomonas palustris BisA53.</title>
        <authorList>
            <consortium name="US DOE Joint Genome Institute"/>
            <person name="Copeland A."/>
            <person name="Lucas S."/>
            <person name="Lapidus A."/>
            <person name="Barry K."/>
            <person name="Detter J.C."/>
            <person name="Glavina del Rio T."/>
            <person name="Hammon N."/>
            <person name="Israni S."/>
            <person name="Dalin E."/>
            <person name="Tice H."/>
            <person name="Pitluck S."/>
            <person name="Chain P."/>
            <person name="Malfatti S."/>
            <person name="Shin M."/>
            <person name="Vergez L."/>
            <person name="Schmutz J."/>
            <person name="Larimer F."/>
            <person name="Land M."/>
            <person name="Hauser L."/>
            <person name="Pelletier D.A."/>
            <person name="Kyrpides N."/>
            <person name="Kim E."/>
            <person name="Harwood C.S."/>
            <person name="Oda Y."/>
            <person name="Richardson P."/>
        </authorList>
    </citation>
    <scope>NUCLEOTIDE SEQUENCE [LARGE SCALE GENOMIC DNA]</scope>
    <source>
        <strain evidence="11">BisA53</strain>
    </source>
</reference>
<dbReference type="HOGENOM" id="CLU_130257_10_1_5"/>
<keyword evidence="5" id="KW-0479">Metal-binding</keyword>
<dbReference type="PANTHER" id="PTHR33571">
    <property type="entry name" value="SSL8005 PROTEIN"/>
    <property type="match status" value="1"/>
</dbReference>
<dbReference type="Gene3D" id="3.30.460.10">
    <property type="entry name" value="Beta Polymerase, domain 2"/>
    <property type="match status" value="1"/>
</dbReference>
<keyword evidence="6" id="KW-0547">Nucleotide-binding</keyword>
<dbReference type="InterPro" id="IPR052038">
    <property type="entry name" value="Type-VII_TA_antitoxin"/>
</dbReference>
<dbReference type="AlphaFoldDB" id="Q07QI7"/>
<dbReference type="EMBL" id="CP000463">
    <property type="protein sequence ID" value="ABJ05797.1"/>
    <property type="molecule type" value="Genomic_DNA"/>
</dbReference>
<evidence type="ECO:0000313" key="11">
    <source>
        <dbReference type="EMBL" id="ABJ05797.1"/>
    </source>
</evidence>
<keyword evidence="7" id="KW-0067">ATP-binding</keyword>
<accession>Q07QI7</accession>
<keyword evidence="8" id="KW-0460">Magnesium</keyword>
<evidence type="ECO:0000256" key="2">
    <source>
        <dbReference type="ARBA" id="ARBA00022649"/>
    </source>
</evidence>
<dbReference type="OrthoDB" id="559450at2"/>
<dbReference type="InterPro" id="IPR043519">
    <property type="entry name" value="NT_sf"/>
</dbReference>
<dbReference type="InterPro" id="IPR002934">
    <property type="entry name" value="Polymerase_NTP_transf_dom"/>
</dbReference>
<dbReference type="PANTHER" id="PTHR33571:SF12">
    <property type="entry name" value="BSL3053 PROTEIN"/>
    <property type="match status" value="1"/>
</dbReference>
<dbReference type="GO" id="GO:0016779">
    <property type="term" value="F:nucleotidyltransferase activity"/>
    <property type="evidence" value="ECO:0007669"/>
    <property type="project" value="UniProtKB-KW"/>
</dbReference>
<proteinExistence type="inferred from homology"/>
<evidence type="ECO:0000256" key="4">
    <source>
        <dbReference type="ARBA" id="ARBA00022695"/>
    </source>
</evidence>
<dbReference type="eggNOG" id="COG1669">
    <property type="taxonomic scope" value="Bacteria"/>
</dbReference>
<dbReference type="CDD" id="cd05403">
    <property type="entry name" value="NT_KNTase_like"/>
    <property type="match status" value="1"/>
</dbReference>
<dbReference type="KEGG" id="rpe:RPE_1849"/>
<organism evidence="11">
    <name type="scientific">Rhodopseudomonas palustris (strain BisA53)</name>
    <dbReference type="NCBI Taxonomy" id="316055"/>
    <lineage>
        <taxon>Bacteria</taxon>
        <taxon>Pseudomonadati</taxon>
        <taxon>Pseudomonadota</taxon>
        <taxon>Alphaproteobacteria</taxon>
        <taxon>Hyphomicrobiales</taxon>
        <taxon>Nitrobacteraceae</taxon>
        <taxon>Rhodopseudomonas</taxon>
    </lineage>
</organism>
<dbReference type="GO" id="GO:0005524">
    <property type="term" value="F:ATP binding"/>
    <property type="evidence" value="ECO:0007669"/>
    <property type="project" value="UniProtKB-KW"/>
</dbReference>
<keyword evidence="4" id="KW-0548">Nucleotidyltransferase</keyword>
<dbReference type="STRING" id="316055.RPE_1849"/>
<evidence type="ECO:0000256" key="8">
    <source>
        <dbReference type="ARBA" id="ARBA00022842"/>
    </source>
</evidence>
<dbReference type="GO" id="GO:0046872">
    <property type="term" value="F:metal ion binding"/>
    <property type="evidence" value="ECO:0007669"/>
    <property type="project" value="UniProtKB-KW"/>
</dbReference>
<dbReference type="SUPFAM" id="SSF81301">
    <property type="entry name" value="Nucleotidyltransferase"/>
    <property type="match status" value="1"/>
</dbReference>
<name>Q07QI7_RHOP5</name>
<gene>
    <name evidence="11" type="ordered locus">RPE_1849</name>
</gene>
<feature type="domain" description="Polymerase nucleotidyl transferase" evidence="10">
    <location>
        <begin position="17"/>
        <end position="95"/>
    </location>
</feature>
<evidence type="ECO:0000256" key="3">
    <source>
        <dbReference type="ARBA" id="ARBA00022679"/>
    </source>
</evidence>
<comment type="similarity">
    <text evidence="9">Belongs to the MntA antitoxin family.</text>
</comment>
<evidence type="ECO:0000256" key="7">
    <source>
        <dbReference type="ARBA" id="ARBA00022840"/>
    </source>
</evidence>